<proteinExistence type="predicted"/>
<dbReference type="STRING" id="1921510.BSL82_08440"/>
<protein>
    <recommendedName>
        <fullName evidence="2">DUF5681 domain-containing protein</fullName>
    </recommendedName>
</protein>
<evidence type="ECO:0000256" key="1">
    <source>
        <dbReference type="SAM" id="MobiDB-lite"/>
    </source>
</evidence>
<accession>A0A1L3ZUM9</accession>
<dbReference type="EMBL" id="CP018221">
    <property type="protein sequence ID" value="API59335.1"/>
    <property type="molecule type" value="Genomic_DNA"/>
</dbReference>
<evidence type="ECO:0000259" key="2">
    <source>
        <dbReference type="Pfam" id="PF18932"/>
    </source>
</evidence>
<dbReference type="RefSeq" id="WP_072596879.1">
    <property type="nucleotide sequence ID" value="NZ_CP018221.1"/>
</dbReference>
<keyword evidence="4" id="KW-1185">Reference proteome</keyword>
<organism evidence="3 4">
    <name type="scientific">Tardibacter chloracetimidivorans</name>
    <dbReference type="NCBI Taxonomy" id="1921510"/>
    <lineage>
        <taxon>Bacteria</taxon>
        <taxon>Pseudomonadati</taxon>
        <taxon>Pseudomonadota</taxon>
        <taxon>Alphaproteobacteria</taxon>
        <taxon>Sphingomonadales</taxon>
        <taxon>Sphingomonadaceae</taxon>
        <taxon>Tardibacter</taxon>
    </lineage>
</organism>
<dbReference type="KEGG" id="sphj:BSL82_08440"/>
<dbReference type="Proteomes" id="UP000182063">
    <property type="component" value="Chromosome"/>
</dbReference>
<dbReference type="Pfam" id="PF18932">
    <property type="entry name" value="DUF5681"/>
    <property type="match status" value="1"/>
</dbReference>
<dbReference type="InterPro" id="IPR043736">
    <property type="entry name" value="DUF5681"/>
</dbReference>
<feature type="region of interest" description="Disordered" evidence="1">
    <location>
        <begin position="1"/>
        <end position="39"/>
    </location>
</feature>
<dbReference type="AlphaFoldDB" id="A0A1L3ZUM9"/>
<evidence type="ECO:0000313" key="4">
    <source>
        <dbReference type="Proteomes" id="UP000182063"/>
    </source>
</evidence>
<gene>
    <name evidence="3" type="ORF">BSL82_08440</name>
</gene>
<dbReference type="OrthoDB" id="2086138at2"/>
<name>A0A1L3ZUM9_9SPHN</name>
<sequence length="126" mass="13259">MAGKRKRNADYEVGYGKPPRSGQFKPGQSGNPSGKRRGKHLATLIDDELAVAVNVPDGDKTIKLSKAELMVKTLVNTAVKGDLRAIDMLIRLIGDGAESEAGGMEAVDPATVIAYLQRALAQGGGQ</sequence>
<evidence type="ECO:0000313" key="3">
    <source>
        <dbReference type="EMBL" id="API59335.1"/>
    </source>
</evidence>
<feature type="domain" description="DUF5681" evidence="2">
    <location>
        <begin position="20"/>
        <end position="93"/>
    </location>
</feature>
<reference evidence="4" key="1">
    <citation type="submission" date="2016-11" db="EMBL/GenBank/DDBJ databases">
        <title>Complete Genome Sequence of alachlor-degrading Sphingomonas sp. strain JJ-A5.</title>
        <authorList>
            <person name="Lee H."/>
            <person name="Ka J.-O."/>
        </authorList>
    </citation>
    <scope>NUCLEOTIDE SEQUENCE [LARGE SCALE GENOMIC DNA]</scope>
    <source>
        <strain evidence="4">JJ-A5</strain>
    </source>
</reference>